<keyword evidence="1" id="KW-0677">Repeat</keyword>
<dbReference type="PANTHER" id="PTHR10039">
    <property type="entry name" value="AMELOGENIN"/>
    <property type="match status" value="1"/>
</dbReference>
<dbReference type="STRING" id="93625.A0A409WPG5"/>
<dbReference type="InterPro" id="IPR056884">
    <property type="entry name" value="NPHP3-like_N"/>
</dbReference>
<dbReference type="InterPro" id="IPR007111">
    <property type="entry name" value="NACHT_NTPase"/>
</dbReference>
<dbReference type="InterPro" id="IPR027417">
    <property type="entry name" value="P-loop_NTPase"/>
</dbReference>
<proteinExistence type="predicted"/>
<dbReference type="Proteomes" id="UP000283269">
    <property type="component" value="Unassembled WGS sequence"/>
</dbReference>
<protein>
    <recommendedName>
        <fullName evidence="2">NACHT domain-containing protein</fullName>
    </recommendedName>
</protein>
<organism evidence="3 4">
    <name type="scientific">Psilocybe cyanescens</name>
    <dbReference type="NCBI Taxonomy" id="93625"/>
    <lineage>
        <taxon>Eukaryota</taxon>
        <taxon>Fungi</taxon>
        <taxon>Dikarya</taxon>
        <taxon>Basidiomycota</taxon>
        <taxon>Agaricomycotina</taxon>
        <taxon>Agaricomycetes</taxon>
        <taxon>Agaricomycetidae</taxon>
        <taxon>Agaricales</taxon>
        <taxon>Agaricineae</taxon>
        <taxon>Strophariaceae</taxon>
        <taxon>Psilocybe</taxon>
    </lineage>
</organism>
<gene>
    <name evidence="3" type="ORF">CVT25_001706</name>
</gene>
<dbReference type="Gene3D" id="3.40.50.300">
    <property type="entry name" value="P-loop containing nucleotide triphosphate hydrolases"/>
    <property type="match status" value="1"/>
</dbReference>
<dbReference type="EMBL" id="NHYD01003333">
    <property type="protein sequence ID" value="PPQ80389.1"/>
    <property type="molecule type" value="Genomic_DNA"/>
</dbReference>
<dbReference type="PANTHER" id="PTHR10039:SF17">
    <property type="entry name" value="FUNGAL STAND N-TERMINAL GOODBYE DOMAIN-CONTAINING PROTEIN-RELATED"/>
    <property type="match status" value="1"/>
</dbReference>
<dbReference type="SUPFAM" id="SSF52540">
    <property type="entry name" value="P-loop containing nucleoside triphosphate hydrolases"/>
    <property type="match status" value="1"/>
</dbReference>
<sequence>MPEDEKYSEIRSHCTLNSGMQVLQGARNFTITGGSFRQIEGNYYDGGRDLGLHILEQHIVADAMYNSAERFPPPKCHPGTREKIISTILSWVNDPTPKKRALWLTGPAGAGKSAIAHSIAVQLQEISEDRKYAGSFFFAKDAIRRGDGNKLFSTISYELALNFPSFRSLTDAAMPDNTTLPTKFIDVELRYLIIEPLLRVNGWPAHSPTIIIDGLDGCAGSKQMQSEIISLLFKAIIEPNIPLRFLIVSRPECWISDSFEVGPLVHATKPLYLRDDKDTDVGIEKYLREGFNTIY</sequence>
<keyword evidence="4" id="KW-1185">Reference proteome</keyword>
<dbReference type="PROSITE" id="PS50837">
    <property type="entry name" value="NACHT"/>
    <property type="match status" value="1"/>
</dbReference>
<dbReference type="Pfam" id="PF24883">
    <property type="entry name" value="NPHP3_N"/>
    <property type="match status" value="1"/>
</dbReference>
<reference evidence="3 4" key="1">
    <citation type="journal article" date="2018" name="Evol. Lett.">
        <title>Horizontal gene cluster transfer increased hallucinogenic mushroom diversity.</title>
        <authorList>
            <person name="Reynolds H.T."/>
            <person name="Vijayakumar V."/>
            <person name="Gluck-Thaler E."/>
            <person name="Korotkin H.B."/>
            <person name="Matheny P.B."/>
            <person name="Slot J.C."/>
        </authorList>
    </citation>
    <scope>NUCLEOTIDE SEQUENCE [LARGE SCALE GENOMIC DNA]</scope>
    <source>
        <strain evidence="3 4">2631</strain>
    </source>
</reference>
<dbReference type="InParanoid" id="A0A409WPG5"/>
<feature type="domain" description="NACHT" evidence="2">
    <location>
        <begin position="100"/>
        <end position="251"/>
    </location>
</feature>
<evidence type="ECO:0000256" key="1">
    <source>
        <dbReference type="ARBA" id="ARBA00022737"/>
    </source>
</evidence>
<evidence type="ECO:0000313" key="4">
    <source>
        <dbReference type="Proteomes" id="UP000283269"/>
    </source>
</evidence>
<accession>A0A409WPG5</accession>
<evidence type="ECO:0000313" key="3">
    <source>
        <dbReference type="EMBL" id="PPQ80389.1"/>
    </source>
</evidence>
<evidence type="ECO:0000259" key="2">
    <source>
        <dbReference type="PROSITE" id="PS50837"/>
    </source>
</evidence>
<comment type="caution">
    <text evidence="3">The sequence shown here is derived from an EMBL/GenBank/DDBJ whole genome shotgun (WGS) entry which is preliminary data.</text>
</comment>
<dbReference type="OrthoDB" id="194358at2759"/>
<dbReference type="AlphaFoldDB" id="A0A409WPG5"/>
<name>A0A409WPG5_PSICY</name>